<dbReference type="CDD" id="cd18809">
    <property type="entry name" value="SF1_C_RecD"/>
    <property type="match status" value="1"/>
</dbReference>
<dbReference type="Pfam" id="PF05970">
    <property type="entry name" value="PIF1"/>
    <property type="match status" value="1"/>
</dbReference>
<dbReference type="InterPro" id="IPR027417">
    <property type="entry name" value="P-loop_NTPase"/>
</dbReference>
<dbReference type="PANTHER" id="PTHR47642:SF7">
    <property type="entry name" value="ATP-DEPENDENT DNA HELICASE PIF1"/>
    <property type="match status" value="1"/>
</dbReference>
<dbReference type="SUPFAM" id="SSF52540">
    <property type="entry name" value="P-loop containing nucleoside triphosphate hydrolases"/>
    <property type="match status" value="2"/>
</dbReference>
<dbReference type="Gene3D" id="1.10.150.80">
    <property type="entry name" value="HRDC domain"/>
    <property type="match status" value="1"/>
</dbReference>
<feature type="region of interest" description="Disordered" evidence="1">
    <location>
        <begin position="704"/>
        <end position="730"/>
    </location>
</feature>
<dbReference type="PROSITE" id="PS50967">
    <property type="entry name" value="HRDC"/>
    <property type="match status" value="1"/>
</dbReference>
<dbReference type="PANTHER" id="PTHR47642">
    <property type="entry name" value="ATP-DEPENDENT DNA HELICASE"/>
    <property type="match status" value="1"/>
</dbReference>
<dbReference type="InterPro" id="IPR051055">
    <property type="entry name" value="PIF1_helicase"/>
</dbReference>
<dbReference type="SMART" id="SM00341">
    <property type="entry name" value="HRDC"/>
    <property type="match status" value="1"/>
</dbReference>
<keyword evidence="3" id="KW-0547">Nucleotide-binding</keyword>
<sequence>MVMQTPVNPELQLAGAYVRDTGCHIFLTGKAGTGKTTFLHSLKTDSPKRMVVTAPTGVAAINAGGVTLHSFFQLPFGPFLPGSEATHSQYRFSREKVDIIKNLDLLVIDEISMVRADLLDGVDSVLRRYRRREQPFGGVQLLMIGDLYQLPPVVRDEDWQLLSDYYATPYFFGSQALQQSELITIELKHIYRQADGHFINLLNQVRNAQVDPAAMDELNARHIPGFEPDAGEGYITLCTHNRNADAINDARLAAITGKTHTFKAEIDGDFPEHTYPTAGSLELKKGAQVMFVRNDLSPEKRYFNGKIGTITDISSKHIRIRCPEDTALIEVEPTTWDNIEYKLNRETQEISENKIGEFKQYPLRLAWAVTIHKSQGLTFDRAIIDAQAAFAHGQVYVALSRCRTLDGIVLSTPLSTRAIKTDAAVRQFSQQGRETPPTPEQLEAARIQYQQRLLLECFDFGRLRRHLRRLVSLLFGNASVVHFSGIDDLGALQRQTEVDICSVGDKFGRQLQGLFSSAGLPSADPAILERIAKASAYFQEKLAAGPARLIPELTIDTDNQALLKKINQARRLALQSIQEKLAAVGSCADGFSPAVYFRAVSGAETERAPQKKKTEKAAVTYRESDIAHADLFQRLKNWRSRKAGESGVPAFQVMHQKPLVQIAVHLPDTLDALKQIQGIGPQLAKRYGEELVAMVADYRRQHNIETVTLPDPPPQEAKRQAPPSSRDGGTRQVSLELFEKGATLDQIAETRGLAVSTIEGHMAHHVETGTVAVERLVPSAEKRRVIQAAFDQAGAASLRTVKEIMGEATSYAELKFVQAHLKFLSADGDNRQSAASAGPIGDRTPADES</sequence>
<dbReference type="KEGG" id="dov:DSCO28_32070"/>
<evidence type="ECO:0000256" key="1">
    <source>
        <dbReference type="SAM" id="MobiDB-lite"/>
    </source>
</evidence>
<feature type="region of interest" description="Disordered" evidence="1">
    <location>
        <begin position="829"/>
        <end position="849"/>
    </location>
</feature>
<dbReference type="InterPro" id="IPR029491">
    <property type="entry name" value="Helicase_HTH"/>
</dbReference>
<dbReference type="InterPro" id="IPR010997">
    <property type="entry name" value="HRDC-like_sf"/>
</dbReference>
<evidence type="ECO:0000313" key="4">
    <source>
        <dbReference type="Proteomes" id="UP000425960"/>
    </source>
</evidence>
<dbReference type="AlphaFoldDB" id="A0A5K7ZN96"/>
<dbReference type="SUPFAM" id="SSF47819">
    <property type="entry name" value="HRDC-like"/>
    <property type="match status" value="1"/>
</dbReference>
<feature type="domain" description="HRDC" evidence="2">
    <location>
        <begin position="625"/>
        <end position="705"/>
    </location>
</feature>
<dbReference type="GO" id="GO:0000166">
    <property type="term" value="F:nucleotide binding"/>
    <property type="evidence" value="ECO:0007669"/>
    <property type="project" value="InterPro"/>
</dbReference>
<dbReference type="Gene3D" id="2.30.30.940">
    <property type="match status" value="1"/>
</dbReference>
<gene>
    <name evidence="3" type="ORF">DSCO28_32070</name>
</gene>
<keyword evidence="3" id="KW-0378">Hydrolase</keyword>
<dbReference type="RefSeq" id="WP_231714190.1">
    <property type="nucleotide sequence ID" value="NZ_AP021876.1"/>
</dbReference>
<keyword evidence="3" id="KW-0347">Helicase</keyword>
<evidence type="ECO:0000313" key="3">
    <source>
        <dbReference type="EMBL" id="BBO82641.1"/>
    </source>
</evidence>
<dbReference type="EMBL" id="AP021876">
    <property type="protein sequence ID" value="BBO82641.1"/>
    <property type="molecule type" value="Genomic_DNA"/>
</dbReference>
<reference evidence="3 4" key="1">
    <citation type="submission" date="2019-11" db="EMBL/GenBank/DDBJ databases">
        <title>Comparative genomics of hydrocarbon-degrading Desulfosarcina strains.</title>
        <authorList>
            <person name="Watanabe M."/>
            <person name="Kojima H."/>
            <person name="Fukui M."/>
        </authorList>
    </citation>
    <scope>NUCLEOTIDE SEQUENCE [LARGE SCALE GENOMIC DNA]</scope>
    <source>
        <strain evidence="3 4">28bB2T</strain>
    </source>
</reference>
<protein>
    <submittedName>
        <fullName evidence="3">Helicase</fullName>
    </submittedName>
</protein>
<dbReference type="InterPro" id="IPR044876">
    <property type="entry name" value="HRDC_dom_sf"/>
</dbReference>
<dbReference type="InterPro" id="IPR010285">
    <property type="entry name" value="DNA_helicase_pif1-like_DEAD"/>
</dbReference>
<evidence type="ECO:0000259" key="2">
    <source>
        <dbReference type="PROSITE" id="PS50967"/>
    </source>
</evidence>
<dbReference type="GO" id="GO:0003678">
    <property type="term" value="F:DNA helicase activity"/>
    <property type="evidence" value="ECO:0007669"/>
    <property type="project" value="InterPro"/>
</dbReference>
<dbReference type="Proteomes" id="UP000425960">
    <property type="component" value="Chromosome"/>
</dbReference>
<dbReference type="Gene3D" id="3.40.50.300">
    <property type="entry name" value="P-loop containing nucleotide triphosphate hydrolases"/>
    <property type="match status" value="1"/>
</dbReference>
<keyword evidence="3" id="KW-0067">ATP-binding</keyword>
<proteinExistence type="predicted"/>
<dbReference type="GO" id="GO:0000723">
    <property type="term" value="P:telomere maintenance"/>
    <property type="evidence" value="ECO:0007669"/>
    <property type="project" value="InterPro"/>
</dbReference>
<dbReference type="Pfam" id="PF14493">
    <property type="entry name" value="HTH_40"/>
    <property type="match status" value="1"/>
</dbReference>
<dbReference type="GO" id="GO:0006281">
    <property type="term" value="P:DNA repair"/>
    <property type="evidence" value="ECO:0007669"/>
    <property type="project" value="InterPro"/>
</dbReference>
<dbReference type="Pfam" id="PF00570">
    <property type="entry name" value="HRDC"/>
    <property type="match status" value="1"/>
</dbReference>
<dbReference type="GO" id="GO:0003676">
    <property type="term" value="F:nucleic acid binding"/>
    <property type="evidence" value="ECO:0007669"/>
    <property type="project" value="InterPro"/>
</dbReference>
<dbReference type="FunFam" id="3.40.50.300:FF:001498">
    <property type="entry name" value="ATP-dependent DNA helicase"/>
    <property type="match status" value="1"/>
</dbReference>
<organism evidence="3 4">
    <name type="scientific">Desulfosarcina ovata subsp. sediminis</name>
    <dbReference type="NCBI Taxonomy" id="885957"/>
    <lineage>
        <taxon>Bacteria</taxon>
        <taxon>Pseudomonadati</taxon>
        <taxon>Thermodesulfobacteriota</taxon>
        <taxon>Desulfobacteria</taxon>
        <taxon>Desulfobacterales</taxon>
        <taxon>Desulfosarcinaceae</taxon>
        <taxon>Desulfosarcina</taxon>
    </lineage>
</organism>
<name>A0A5K7ZN96_9BACT</name>
<accession>A0A5K7ZN96</accession>
<dbReference type="InterPro" id="IPR002121">
    <property type="entry name" value="HRDC_dom"/>
</dbReference>
<dbReference type="CDD" id="cd18037">
    <property type="entry name" value="DEXSc_Pif1_like"/>
    <property type="match status" value="1"/>
</dbReference>